<feature type="region of interest" description="Disordered" evidence="7">
    <location>
        <begin position="809"/>
        <end position="884"/>
    </location>
</feature>
<keyword evidence="1" id="KW-0479">Metal-binding</keyword>
<dbReference type="Proteomes" id="UP001465976">
    <property type="component" value="Unassembled WGS sequence"/>
</dbReference>
<evidence type="ECO:0000256" key="1">
    <source>
        <dbReference type="ARBA" id="ARBA00022723"/>
    </source>
</evidence>
<keyword evidence="2" id="KW-0862">Zinc</keyword>
<proteinExistence type="predicted"/>
<evidence type="ECO:0000256" key="2">
    <source>
        <dbReference type="ARBA" id="ARBA00022833"/>
    </source>
</evidence>
<evidence type="ECO:0000256" key="5">
    <source>
        <dbReference type="ARBA" id="ARBA00023163"/>
    </source>
</evidence>
<sequence length="1004" mass="112226">MLGTGPSRKRGPPKGYIDAIEARLHQTEALLGIMLSCDDDRAVGLLRDISQDPLAKEIINRVDNSSYGVKGRQRDSNRIGNGNKGRYAQAKEDNANSELASTHPSNEWQDRVTVMLHNIIKTRDNKMDTPRNALLEVSDEDSEPHLRRNLPSIMTTLPSDRPSTATTEESGGSSPGRRQRRRIADGPSSDSALDEAQKSASTPSTSISINSPHGRSLSSHSHSSLSPGRSLGYSQSPLSSDAGVGGPSYYNLRSPRSSSNNSVAEGNLEDYTFEEDDIPGAIGQLSLNEDEQVRYHGKASGLYLLGTNDRTDERNAGGIWRFPRARVWPPVPRSPLPAASPTPNDPVRRLPPPYIQEKLLDLYFTYVHPVLPVIHKQSFFENLRAFPASSGILSPRLTPTSTSTSGFDLSTSSPYNSRRRRVPALLLFAIFAVAARYSETPGRPSTDNKTYHTEADSMWDAGDEYLDQAQRLLERSYANSQPETCQALLLMGYREIGIGAMAEAWTYVGMAIRMAQDLGMHRRADGWARAGLGGRIFGDQELQERRRIWFSCVIMDKYVSSYIGRPLMIFERDFDTLLPSEEDPEEEDSWTPHGDADKDDRVPGKIISCFNAAAVLSGILSMIIQAIYAVRPVCSRHGESVFLEGILDKWLHELPQHLRHEPSSPKKVPLPHILTLHMQYWTAVLLLHRPFMRMGATKNKSDTDANEEDDLRASTQRHYELSTGAANRITSIATLYMDNYPPQFCPAYLCYYIFTASLMHMTALSEFPTNPQARIGLRKCTDVLHAIEVVWPSAGRALELLRGSKISSLEDEGVARSASEPLDRRKRSYTKVSDDRPQSSTGITYSTPYPVKDDNYNANSQYRHNPNHTAGPSSQPSPSGTYYRMDQRWTPEHHFENMQYSGSLTTSVLPQSYSTGLVDDRPVAVEHRSHMHSSMSHHPNDSAVDIRYPPQYWDDYSAYTQVNTQNSYEQLPHQSQASPVHPHPPSSSHVFLHGQTYNHYNNPS</sequence>
<protein>
    <recommendedName>
        <fullName evidence="8">Xylanolytic transcriptional activator regulatory domain-containing protein</fullName>
    </recommendedName>
</protein>
<gene>
    <name evidence="9" type="ORF">V5O48_000392</name>
</gene>
<dbReference type="Pfam" id="PF04082">
    <property type="entry name" value="Fungal_trans"/>
    <property type="match status" value="1"/>
</dbReference>
<evidence type="ECO:0000256" key="3">
    <source>
        <dbReference type="ARBA" id="ARBA00023015"/>
    </source>
</evidence>
<feature type="region of interest" description="Disordered" evidence="7">
    <location>
        <begin position="67"/>
        <end position="106"/>
    </location>
</feature>
<comment type="caution">
    <text evidence="9">The sequence shown here is derived from an EMBL/GenBank/DDBJ whole genome shotgun (WGS) entry which is preliminary data.</text>
</comment>
<feature type="domain" description="Xylanolytic transcriptional activator regulatory" evidence="8">
    <location>
        <begin position="504"/>
        <end position="585"/>
    </location>
</feature>
<keyword evidence="10" id="KW-1185">Reference proteome</keyword>
<feature type="region of interest" description="Disordered" evidence="7">
    <location>
        <begin position="969"/>
        <end position="1004"/>
    </location>
</feature>
<organism evidence="9 10">
    <name type="scientific">Marasmius crinis-equi</name>
    <dbReference type="NCBI Taxonomy" id="585013"/>
    <lineage>
        <taxon>Eukaryota</taxon>
        <taxon>Fungi</taxon>
        <taxon>Dikarya</taxon>
        <taxon>Basidiomycota</taxon>
        <taxon>Agaricomycotina</taxon>
        <taxon>Agaricomycetes</taxon>
        <taxon>Agaricomycetidae</taxon>
        <taxon>Agaricales</taxon>
        <taxon>Marasmiineae</taxon>
        <taxon>Marasmiaceae</taxon>
        <taxon>Marasmius</taxon>
    </lineage>
</organism>
<feature type="compositionally biased region" description="Polar residues" evidence="7">
    <location>
        <begin position="152"/>
        <end position="169"/>
    </location>
</feature>
<evidence type="ECO:0000256" key="6">
    <source>
        <dbReference type="ARBA" id="ARBA00023242"/>
    </source>
</evidence>
<keyword evidence="3" id="KW-0805">Transcription regulation</keyword>
<evidence type="ECO:0000256" key="7">
    <source>
        <dbReference type="SAM" id="MobiDB-lite"/>
    </source>
</evidence>
<feature type="compositionally biased region" description="Polar residues" evidence="7">
    <location>
        <begin position="995"/>
        <end position="1004"/>
    </location>
</feature>
<keyword evidence="6" id="KW-0539">Nucleus</keyword>
<dbReference type="SMART" id="SM00906">
    <property type="entry name" value="Fungal_trans"/>
    <property type="match status" value="1"/>
</dbReference>
<feature type="compositionally biased region" description="Low complexity" evidence="7">
    <location>
        <begin position="247"/>
        <end position="262"/>
    </location>
</feature>
<feature type="compositionally biased region" description="Low complexity" evidence="7">
    <location>
        <begin position="972"/>
        <end position="990"/>
    </location>
</feature>
<evidence type="ECO:0000259" key="8">
    <source>
        <dbReference type="SMART" id="SM00906"/>
    </source>
</evidence>
<dbReference type="PANTHER" id="PTHR31313">
    <property type="entry name" value="TY1 ENHANCER ACTIVATOR"/>
    <property type="match status" value="1"/>
</dbReference>
<keyword evidence="5" id="KW-0804">Transcription</keyword>
<keyword evidence="4" id="KW-0238">DNA-binding</keyword>
<dbReference type="InterPro" id="IPR007219">
    <property type="entry name" value="XnlR_reg_dom"/>
</dbReference>
<reference evidence="9 10" key="1">
    <citation type="submission" date="2024-02" db="EMBL/GenBank/DDBJ databases">
        <title>A draft genome for the cacao thread blight pathogen Marasmius crinis-equi.</title>
        <authorList>
            <person name="Cohen S.P."/>
            <person name="Baruah I.K."/>
            <person name="Amoako-Attah I."/>
            <person name="Bukari Y."/>
            <person name="Meinhardt L.W."/>
            <person name="Bailey B.A."/>
        </authorList>
    </citation>
    <scope>NUCLEOTIDE SEQUENCE [LARGE SCALE GENOMIC DNA]</scope>
    <source>
        <strain evidence="9 10">GH-76</strain>
    </source>
</reference>
<evidence type="ECO:0000313" key="9">
    <source>
        <dbReference type="EMBL" id="KAL0581686.1"/>
    </source>
</evidence>
<feature type="compositionally biased region" description="Polar residues" evidence="7">
    <location>
        <begin position="96"/>
        <end position="106"/>
    </location>
</feature>
<name>A0ABR3G1S0_9AGAR</name>
<feature type="compositionally biased region" description="Polar residues" evidence="7">
    <location>
        <begin position="856"/>
        <end position="880"/>
    </location>
</feature>
<evidence type="ECO:0000313" key="10">
    <source>
        <dbReference type="Proteomes" id="UP001465976"/>
    </source>
</evidence>
<dbReference type="CDD" id="cd12148">
    <property type="entry name" value="fungal_TF_MHR"/>
    <property type="match status" value="1"/>
</dbReference>
<evidence type="ECO:0000256" key="4">
    <source>
        <dbReference type="ARBA" id="ARBA00023125"/>
    </source>
</evidence>
<feature type="compositionally biased region" description="Low complexity" evidence="7">
    <location>
        <begin position="199"/>
        <end position="232"/>
    </location>
</feature>
<dbReference type="PANTHER" id="PTHR31313:SF78">
    <property type="entry name" value="TRANSCRIPTION FACTOR DOMAIN-CONTAINING PROTEIN"/>
    <property type="match status" value="1"/>
</dbReference>
<dbReference type="EMBL" id="JBAHYK010000006">
    <property type="protein sequence ID" value="KAL0581686.1"/>
    <property type="molecule type" value="Genomic_DNA"/>
</dbReference>
<feature type="compositionally biased region" description="Polar residues" evidence="7">
    <location>
        <begin position="838"/>
        <end position="847"/>
    </location>
</feature>
<dbReference type="InterPro" id="IPR051615">
    <property type="entry name" value="Transcr_Regulatory_Elem"/>
</dbReference>
<feature type="region of interest" description="Disordered" evidence="7">
    <location>
        <begin position="136"/>
        <end position="264"/>
    </location>
</feature>
<accession>A0ABR3G1S0</accession>